<dbReference type="GO" id="GO:0003735">
    <property type="term" value="F:structural constituent of ribosome"/>
    <property type="evidence" value="ECO:0007669"/>
    <property type="project" value="InterPro"/>
</dbReference>
<evidence type="ECO:0000256" key="5">
    <source>
        <dbReference type="ARBA" id="ARBA00023274"/>
    </source>
</evidence>
<dbReference type="NCBIfam" id="NF001109">
    <property type="entry name" value="PRK00136.1"/>
    <property type="match status" value="1"/>
</dbReference>
<dbReference type="InterPro" id="IPR047863">
    <property type="entry name" value="Ribosomal_uS8_CS"/>
</dbReference>
<organism evidence="10 11">
    <name type="scientific">Maricaulis maris</name>
    <dbReference type="NCBI Taxonomy" id="74318"/>
    <lineage>
        <taxon>Bacteria</taxon>
        <taxon>Pseudomonadati</taxon>
        <taxon>Pseudomonadota</taxon>
        <taxon>Alphaproteobacteria</taxon>
        <taxon>Maricaulales</taxon>
        <taxon>Maricaulaceae</taxon>
        <taxon>Maricaulis</taxon>
    </lineage>
</organism>
<dbReference type="GO" id="GO:0006412">
    <property type="term" value="P:translation"/>
    <property type="evidence" value="ECO:0007669"/>
    <property type="project" value="UniProtKB-UniRule"/>
</dbReference>
<name>A0A495DKP3_9PROT</name>
<accession>A0A495DKP3</accession>
<comment type="similarity">
    <text evidence="1 8 9">Belongs to the universal ribosomal protein uS8 family.</text>
</comment>
<dbReference type="EMBL" id="RBIM01000002">
    <property type="protein sequence ID" value="RKR03183.1"/>
    <property type="molecule type" value="Genomic_DNA"/>
</dbReference>
<evidence type="ECO:0000256" key="8">
    <source>
        <dbReference type="HAMAP-Rule" id="MF_01302"/>
    </source>
</evidence>
<comment type="subunit">
    <text evidence="7 8">Part of the 30S ribosomal subunit. Contacts proteins S5 and S12.</text>
</comment>
<dbReference type="FunFam" id="3.30.1490.10:FF:000001">
    <property type="entry name" value="30S ribosomal protein S8"/>
    <property type="match status" value="1"/>
</dbReference>
<protein>
    <recommendedName>
        <fullName evidence="6 8">Small ribosomal subunit protein uS8</fullName>
    </recommendedName>
</protein>
<evidence type="ECO:0000256" key="7">
    <source>
        <dbReference type="ARBA" id="ARBA00046740"/>
    </source>
</evidence>
<dbReference type="FunFam" id="3.30.1370.30:FF:000002">
    <property type="entry name" value="30S ribosomal protein S8"/>
    <property type="match status" value="1"/>
</dbReference>
<dbReference type="Proteomes" id="UP000273675">
    <property type="component" value="Unassembled WGS sequence"/>
</dbReference>
<dbReference type="GO" id="GO:0005737">
    <property type="term" value="C:cytoplasm"/>
    <property type="evidence" value="ECO:0007669"/>
    <property type="project" value="UniProtKB-ARBA"/>
</dbReference>
<dbReference type="RefSeq" id="WP_075190864.1">
    <property type="nucleotide sequence ID" value="NZ_RBIM01000002.1"/>
</dbReference>
<evidence type="ECO:0000313" key="11">
    <source>
        <dbReference type="Proteomes" id="UP000273675"/>
    </source>
</evidence>
<dbReference type="AlphaFoldDB" id="A0A495DKP3"/>
<dbReference type="PROSITE" id="PS00053">
    <property type="entry name" value="RIBOSOMAL_S8"/>
    <property type="match status" value="1"/>
</dbReference>
<dbReference type="GO" id="GO:0019843">
    <property type="term" value="F:rRNA binding"/>
    <property type="evidence" value="ECO:0007669"/>
    <property type="project" value="UniProtKB-UniRule"/>
</dbReference>
<dbReference type="InterPro" id="IPR035987">
    <property type="entry name" value="Ribosomal_uS8_sf"/>
</dbReference>
<dbReference type="Gene3D" id="3.30.1370.30">
    <property type="match status" value="1"/>
</dbReference>
<evidence type="ECO:0000256" key="9">
    <source>
        <dbReference type="RuleBase" id="RU003660"/>
    </source>
</evidence>
<dbReference type="Gene3D" id="3.30.1490.10">
    <property type="match status" value="1"/>
</dbReference>
<evidence type="ECO:0000313" key="10">
    <source>
        <dbReference type="EMBL" id="RKR03183.1"/>
    </source>
</evidence>
<dbReference type="GO" id="GO:0005840">
    <property type="term" value="C:ribosome"/>
    <property type="evidence" value="ECO:0007669"/>
    <property type="project" value="UniProtKB-KW"/>
</dbReference>
<keyword evidence="3 8" id="KW-0694">RNA-binding</keyword>
<evidence type="ECO:0000256" key="1">
    <source>
        <dbReference type="ARBA" id="ARBA00006471"/>
    </source>
</evidence>
<keyword evidence="2 8" id="KW-0699">rRNA-binding</keyword>
<evidence type="ECO:0000256" key="4">
    <source>
        <dbReference type="ARBA" id="ARBA00022980"/>
    </source>
</evidence>
<evidence type="ECO:0000256" key="2">
    <source>
        <dbReference type="ARBA" id="ARBA00022730"/>
    </source>
</evidence>
<dbReference type="GO" id="GO:1990904">
    <property type="term" value="C:ribonucleoprotein complex"/>
    <property type="evidence" value="ECO:0007669"/>
    <property type="project" value="UniProtKB-KW"/>
</dbReference>
<keyword evidence="4 8" id="KW-0689">Ribosomal protein</keyword>
<keyword evidence="5 8" id="KW-0687">Ribonucleoprotein</keyword>
<dbReference type="PANTHER" id="PTHR11758">
    <property type="entry name" value="40S RIBOSOMAL PROTEIN S15A"/>
    <property type="match status" value="1"/>
</dbReference>
<comment type="function">
    <text evidence="8">One of the primary rRNA binding proteins, it binds directly to 16S rRNA central domain where it helps coordinate assembly of the platform of the 30S subunit.</text>
</comment>
<evidence type="ECO:0000256" key="3">
    <source>
        <dbReference type="ARBA" id="ARBA00022884"/>
    </source>
</evidence>
<comment type="caution">
    <text evidence="10">The sequence shown here is derived from an EMBL/GenBank/DDBJ whole genome shotgun (WGS) entry which is preliminary data.</text>
</comment>
<proteinExistence type="inferred from homology"/>
<dbReference type="OrthoDB" id="9802617at2"/>
<evidence type="ECO:0000256" key="6">
    <source>
        <dbReference type="ARBA" id="ARBA00035258"/>
    </source>
</evidence>
<reference evidence="10 11" key="1">
    <citation type="submission" date="2018-10" db="EMBL/GenBank/DDBJ databases">
        <title>Genomic Encyclopedia of Type Strains, Phase IV (KMG-IV): sequencing the most valuable type-strain genomes for metagenomic binning, comparative biology and taxonomic classification.</title>
        <authorList>
            <person name="Goeker M."/>
        </authorList>
    </citation>
    <scope>NUCLEOTIDE SEQUENCE [LARGE SCALE GENOMIC DNA]</scope>
    <source>
        <strain evidence="10 11">DSM 4734</strain>
    </source>
</reference>
<gene>
    <name evidence="8" type="primary">rpsH</name>
    <name evidence="10" type="ORF">C7435_1133</name>
</gene>
<sequence length="132" mass="14622">MSVNDPLGDMLTRIRNALMRNKRTVNTPASALRRRVLDVLKSEGYIRDYAEVEHASGMKEFEIELKYFEGDSVISEIKRISKPGRRVYSGVKDLPLVQNGLGIAILSTPKGVMSDSTARESNVGGEILCHVS</sequence>
<dbReference type="HAMAP" id="MF_01302_B">
    <property type="entry name" value="Ribosomal_uS8_B"/>
    <property type="match status" value="1"/>
</dbReference>
<dbReference type="Pfam" id="PF00410">
    <property type="entry name" value="Ribosomal_S8"/>
    <property type="match status" value="1"/>
</dbReference>
<dbReference type="InterPro" id="IPR000630">
    <property type="entry name" value="Ribosomal_uS8"/>
</dbReference>
<dbReference type="SUPFAM" id="SSF56047">
    <property type="entry name" value="Ribosomal protein S8"/>
    <property type="match status" value="1"/>
</dbReference>